<dbReference type="GO" id="GO:0046872">
    <property type="term" value="F:metal ion binding"/>
    <property type="evidence" value="ECO:0007669"/>
    <property type="project" value="UniProtKB-KW"/>
</dbReference>
<dbReference type="GO" id="GO:0003910">
    <property type="term" value="F:DNA ligase (ATP) activity"/>
    <property type="evidence" value="ECO:0007669"/>
    <property type="project" value="UniProtKB-EC"/>
</dbReference>
<evidence type="ECO:0000256" key="24">
    <source>
        <dbReference type="SAM" id="MobiDB-lite"/>
    </source>
</evidence>
<evidence type="ECO:0000256" key="22">
    <source>
        <dbReference type="ARBA" id="ARBA00049990"/>
    </source>
</evidence>
<comment type="similarity">
    <text evidence="22">In the N-terminal section; belongs to the LigD polymerase family.</text>
</comment>
<evidence type="ECO:0000256" key="3">
    <source>
        <dbReference type="ARBA" id="ARBA00022598"/>
    </source>
</evidence>
<dbReference type="InterPro" id="IPR052171">
    <property type="entry name" value="NHEJ_LigD"/>
</dbReference>
<keyword evidence="18" id="KW-0511">Multifunctional enzyme</keyword>
<comment type="cofactor">
    <cofactor evidence="1">
        <name>Mn(2+)</name>
        <dbReference type="ChEBI" id="CHEBI:29035"/>
    </cofactor>
</comment>
<reference evidence="26 27" key="1">
    <citation type="journal article" date="2013" name="J. Bacteriol.">
        <title>Complete Genome Sequence of the Frog Pathogen Mycobacterium ulcerans Ecovar Liflandii.</title>
        <authorList>
            <person name="Tobias N.J."/>
            <person name="Doig K.D."/>
            <person name="Medema M.H."/>
            <person name="Chen H."/>
            <person name="Haring V."/>
            <person name="Moore R."/>
            <person name="Seemann T."/>
            <person name="Stinear T.P."/>
        </authorList>
    </citation>
    <scope>NUCLEOTIDE SEQUENCE [LARGE SCALE GENOMIC DNA]</scope>
    <source>
        <strain evidence="26 27">128FXT</strain>
    </source>
</reference>
<evidence type="ECO:0000256" key="23">
    <source>
        <dbReference type="ARBA" id="ARBA00061331"/>
    </source>
</evidence>
<evidence type="ECO:0000256" key="10">
    <source>
        <dbReference type="ARBA" id="ARBA00022801"/>
    </source>
</evidence>
<feature type="compositionally biased region" description="Polar residues" evidence="24">
    <location>
        <begin position="17"/>
        <end position="30"/>
    </location>
</feature>
<dbReference type="NCBIfam" id="TIGR02778">
    <property type="entry name" value="ligD_pol"/>
    <property type="match status" value="1"/>
</dbReference>
<dbReference type="Gene3D" id="3.90.920.10">
    <property type="entry name" value="DNA primase, PRIM domain"/>
    <property type="match status" value="1"/>
</dbReference>
<evidence type="ECO:0000313" key="27">
    <source>
        <dbReference type="Proteomes" id="UP000011157"/>
    </source>
</evidence>
<evidence type="ECO:0000313" key="26">
    <source>
        <dbReference type="EMBL" id="AGC64295.1"/>
    </source>
</evidence>
<keyword evidence="12" id="KW-0067">ATP-binding</keyword>
<dbReference type="NCBIfam" id="NF007210">
    <property type="entry name" value="PRK09632.1"/>
    <property type="match status" value="1"/>
</dbReference>
<keyword evidence="27" id="KW-1185">Reference proteome</keyword>
<keyword evidence="5" id="KW-0548">Nucleotidyltransferase</keyword>
<keyword evidence="8" id="KW-0547">Nucleotide-binding</keyword>
<dbReference type="Proteomes" id="UP000011157">
    <property type="component" value="Chromosome"/>
</dbReference>
<dbReference type="NCBIfam" id="TIGR02777">
    <property type="entry name" value="LigD_PE_dom"/>
    <property type="match status" value="1"/>
</dbReference>
<keyword evidence="16" id="KW-0234">DNA repair</keyword>
<dbReference type="InterPro" id="IPR012340">
    <property type="entry name" value="NA-bd_OB-fold"/>
</dbReference>
<dbReference type="InterPro" id="IPR014146">
    <property type="entry name" value="LigD_ligase_dom"/>
</dbReference>
<dbReference type="InterPro" id="IPR014145">
    <property type="entry name" value="LigD_pol_dom"/>
</dbReference>
<dbReference type="InterPro" id="IPR014144">
    <property type="entry name" value="LigD_PE_domain"/>
</dbReference>
<dbReference type="FunFam" id="2.40.50.140:FF:000292">
    <property type="entry name" value="Probable ATP-dependent DNA ligase"/>
    <property type="match status" value="1"/>
</dbReference>
<evidence type="ECO:0000256" key="21">
    <source>
        <dbReference type="ARBA" id="ARBA00049981"/>
    </source>
</evidence>
<keyword evidence="14" id="KW-0238">DNA-binding</keyword>
<dbReference type="Pfam" id="PF13298">
    <property type="entry name" value="LigD_N"/>
    <property type="match status" value="1"/>
</dbReference>
<evidence type="ECO:0000256" key="18">
    <source>
        <dbReference type="ARBA" id="ARBA00023268"/>
    </source>
</evidence>
<dbReference type="GO" id="GO:0003677">
    <property type="term" value="F:DNA binding"/>
    <property type="evidence" value="ECO:0007669"/>
    <property type="project" value="UniProtKB-KW"/>
</dbReference>
<dbReference type="AlphaFoldDB" id="L7VCM2"/>
<accession>L7VCM2</accession>
<dbReference type="NCBIfam" id="TIGR02779">
    <property type="entry name" value="NHEJ_ligase_lig"/>
    <property type="match status" value="1"/>
</dbReference>
<dbReference type="GO" id="GO:0006310">
    <property type="term" value="P:DNA recombination"/>
    <property type="evidence" value="ECO:0007669"/>
    <property type="project" value="UniProtKB-KW"/>
</dbReference>
<evidence type="ECO:0000256" key="6">
    <source>
        <dbReference type="ARBA" id="ARBA00022722"/>
    </source>
</evidence>
<protein>
    <recommendedName>
        <fullName evidence="2">DNA ligase (ATP)</fullName>
        <ecNumber evidence="2">6.5.1.1</ecNumber>
    </recommendedName>
    <alternativeName>
        <fullName evidence="19">NHEJ DNA polymerase</fullName>
    </alternativeName>
</protein>
<evidence type="ECO:0000256" key="2">
    <source>
        <dbReference type="ARBA" id="ARBA00012727"/>
    </source>
</evidence>
<dbReference type="PANTHER" id="PTHR42705:SF2">
    <property type="entry name" value="BIFUNCTIONAL NON-HOMOLOGOUS END JOINING PROTEIN LIGD"/>
    <property type="match status" value="1"/>
</dbReference>
<dbReference type="HOGENOM" id="CLU_008325_2_1_11"/>
<dbReference type="EC" id="6.5.1.1" evidence="2"/>
<evidence type="ECO:0000256" key="14">
    <source>
        <dbReference type="ARBA" id="ARBA00023125"/>
    </source>
</evidence>
<dbReference type="CDD" id="cd07971">
    <property type="entry name" value="OBF_DNA_ligase_LigD"/>
    <property type="match status" value="1"/>
</dbReference>
<dbReference type="PANTHER" id="PTHR42705">
    <property type="entry name" value="BIFUNCTIONAL NON-HOMOLOGOUS END JOINING PROTEIN LIGD"/>
    <property type="match status" value="1"/>
</dbReference>
<dbReference type="GO" id="GO:0006303">
    <property type="term" value="P:double-strand break repair via nonhomologous end joining"/>
    <property type="evidence" value="ECO:0007669"/>
    <property type="project" value="UniProtKB-ARBA"/>
</dbReference>
<keyword evidence="15" id="KW-0233">DNA recombination</keyword>
<evidence type="ECO:0000256" key="1">
    <source>
        <dbReference type="ARBA" id="ARBA00001936"/>
    </source>
</evidence>
<sequence>MYSAIRRPRASRPMWVSRSTSRPNLASPTATLRGLPPTYSAGSGPSTMSIRASPITSPRAMATGYVGHMGSAQAWPPGQANGPQVTLTNADKVLYPATGTTKSDVFGYYTGIAEVMIPHIAGRPATRKRWPNGVDQASFFEKQLASSAPDWLPRASVVHRSGTTTYPIIDSATGLAWIAQQAALEVHVPQWRFVAEWTSKGEILTPGPATRLVFDLDPGEGVTMAQLAQVAWAVRDLLADIGLSTLPLTSGSKGLHLYTPLDEPVSSKGATVLAKRVAQQLETVMPALVTATMTKSLRAGKVFLDWSQNSGSKTTIAPYSLRGREQPTVAAPRSWEELDDPGLRQLTYDEVLARLTRDGDLIAALDADLPGDDRLLKYRSMRNASKTPEPVPRARPVVGQGNTFVIQEHHARRLHYDFRLERDGVLVSWAVPKNLPETTSVNHLAVHTEDHPLEYATFEGNIPKGEYGAGKVIIWDSGTYDTEKFRDDSRNGAEKGEVIVNLHGSRISVRYALIQTNGDQWLAHRMKDQTAFDFDTLAPMLTSHGSVAGLESGQWAFEGKWDGYRLLVEADHGALRLRSRSGRDVTAEYPQLRSLAADLADHHVVLDGELVALDSSGVPSFNEMQNRVRATRIEFWAFDLLFLDGRSLLRARYRDRRKLLETLGSAGNLIVPELLPGDGAEALAYSHKRGWEGVIAKRRDSGYQPGRRSSAWIKDKHWNTQEVVIGGWRVGEGGRSSGIGSLLMGIPGPSGLHFAGRVGTGFTERDLANLKKTLVPLHTDESPFDAALPAREAKGVTFVAPTLVGEVRYSEWTPDDRLRQSSWRGLRPDKNPSEVVRE</sequence>
<dbReference type="SUPFAM" id="SSF50249">
    <property type="entry name" value="Nucleic acid-binding proteins"/>
    <property type="match status" value="1"/>
</dbReference>
<dbReference type="InterPro" id="IPR012309">
    <property type="entry name" value="DNA_ligase_ATP-dep_C"/>
</dbReference>
<evidence type="ECO:0000256" key="16">
    <source>
        <dbReference type="ARBA" id="ARBA00023204"/>
    </source>
</evidence>
<dbReference type="Gene3D" id="3.30.1490.70">
    <property type="match status" value="1"/>
</dbReference>
<evidence type="ECO:0000256" key="5">
    <source>
        <dbReference type="ARBA" id="ARBA00022695"/>
    </source>
</evidence>
<evidence type="ECO:0000256" key="15">
    <source>
        <dbReference type="ARBA" id="ARBA00023172"/>
    </source>
</evidence>
<dbReference type="EMBL" id="CP003899">
    <property type="protein sequence ID" value="AGC64295.1"/>
    <property type="molecule type" value="Genomic_DNA"/>
</dbReference>
<keyword evidence="17" id="KW-0464">Manganese</keyword>
<evidence type="ECO:0000256" key="8">
    <source>
        <dbReference type="ARBA" id="ARBA00022741"/>
    </source>
</evidence>
<evidence type="ECO:0000256" key="19">
    <source>
        <dbReference type="ARBA" id="ARBA00029943"/>
    </source>
</evidence>
<keyword evidence="13" id="KW-0239">DNA-directed DNA polymerase</keyword>
<gene>
    <name evidence="26" type="ordered locus">MULP_04790</name>
</gene>
<keyword evidence="9" id="KW-0227">DNA damage</keyword>
<comment type="similarity">
    <text evidence="23">In the central section; belongs to the LigD 3'-phosphoesterase family.</text>
</comment>
<organism evidence="26 27">
    <name type="scientific">Mycobacterium liflandii (strain 128FXT)</name>
    <dbReference type="NCBI Taxonomy" id="459424"/>
    <lineage>
        <taxon>Bacteria</taxon>
        <taxon>Bacillati</taxon>
        <taxon>Actinomycetota</taxon>
        <taxon>Actinomycetes</taxon>
        <taxon>Mycobacteriales</taxon>
        <taxon>Mycobacteriaceae</taxon>
        <taxon>Mycobacterium</taxon>
        <taxon>Mycobacterium ulcerans group</taxon>
    </lineage>
</organism>
<evidence type="ECO:0000256" key="12">
    <source>
        <dbReference type="ARBA" id="ARBA00022840"/>
    </source>
</evidence>
<keyword evidence="6" id="KW-0540">Nuclease</keyword>
<dbReference type="GO" id="GO:0005524">
    <property type="term" value="F:ATP binding"/>
    <property type="evidence" value="ECO:0007669"/>
    <property type="project" value="UniProtKB-KW"/>
</dbReference>
<comment type="similarity">
    <text evidence="21">In the C-terminal section; belongs to the ATP-dependent DNA ligase family.</text>
</comment>
<dbReference type="GO" id="GO:0004527">
    <property type="term" value="F:exonuclease activity"/>
    <property type="evidence" value="ECO:0007669"/>
    <property type="project" value="UniProtKB-KW"/>
</dbReference>
<dbReference type="PROSITE" id="PS50160">
    <property type="entry name" value="DNA_LIGASE_A3"/>
    <property type="match status" value="1"/>
</dbReference>
<feature type="compositionally biased region" description="Basic residues" evidence="24">
    <location>
        <begin position="1"/>
        <end position="10"/>
    </location>
</feature>
<dbReference type="Gene3D" id="2.40.50.140">
    <property type="entry name" value="Nucleic acid-binding proteins"/>
    <property type="match status" value="1"/>
</dbReference>
<feature type="region of interest" description="Disordered" evidence="24">
    <location>
        <begin position="1"/>
        <end position="51"/>
    </location>
</feature>
<evidence type="ECO:0000256" key="4">
    <source>
        <dbReference type="ARBA" id="ARBA00022679"/>
    </source>
</evidence>
<dbReference type="GO" id="GO:0003887">
    <property type="term" value="F:DNA-directed DNA polymerase activity"/>
    <property type="evidence" value="ECO:0007669"/>
    <property type="project" value="UniProtKB-KW"/>
</dbReference>
<keyword evidence="10" id="KW-0378">Hydrolase</keyword>
<dbReference type="Pfam" id="PF21686">
    <property type="entry name" value="LigD_Prim-Pol"/>
    <property type="match status" value="1"/>
</dbReference>
<dbReference type="Pfam" id="PF01068">
    <property type="entry name" value="DNA_ligase_A_M"/>
    <property type="match status" value="1"/>
</dbReference>
<feature type="domain" description="ATP-dependent DNA ligase family profile" evidence="25">
    <location>
        <begin position="626"/>
        <end position="745"/>
    </location>
</feature>
<evidence type="ECO:0000256" key="7">
    <source>
        <dbReference type="ARBA" id="ARBA00022723"/>
    </source>
</evidence>
<dbReference type="Gene3D" id="3.30.470.30">
    <property type="entry name" value="DNA ligase/mRNA capping enzyme"/>
    <property type="match status" value="1"/>
</dbReference>
<dbReference type="InterPro" id="IPR033649">
    <property type="entry name" value="MtLigD_Pol-like"/>
</dbReference>
<evidence type="ECO:0000256" key="9">
    <source>
        <dbReference type="ARBA" id="ARBA00022763"/>
    </source>
</evidence>
<evidence type="ECO:0000256" key="11">
    <source>
        <dbReference type="ARBA" id="ARBA00022839"/>
    </source>
</evidence>
<comment type="catalytic activity">
    <reaction evidence="20">
        <text>ATP + (deoxyribonucleotide)n-3'-hydroxyl + 5'-phospho-(deoxyribonucleotide)m = (deoxyribonucleotide)n+m + AMP + diphosphate.</text>
        <dbReference type="EC" id="6.5.1.1"/>
    </reaction>
</comment>
<keyword evidence="4" id="KW-0808">Transferase</keyword>
<name>L7VCM2_MYCL1</name>
<evidence type="ECO:0000256" key="13">
    <source>
        <dbReference type="ARBA" id="ARBA00022932"/>
    </source>
</evidence>
<dbReference type="SUPFAM" id="SSF56091">
    <property type="entry name" value="DNA ligase/mRNA capping enzyme, catalytic domain"/>
    <property type="match status" value="1"/>
</dbReference>
<evidence type="ECO:0000259" key="25">
    <source>
        <dbReference type="PROSITE" id="PS50160"/>
    </source>
</evidence>
<dbReference type="Pfam" id="PF04679">
    <property type="entry name" value="DNA_ligase_A_C"/>
    <property type="match status" value="1"/>
</dbReference>
<feature type="compositionally biased region" description="Polar residues" evidence="24">
    <location>
        <begin position="40"/>
        <end position="51"/>
    </location>
</feature>
<keyword evidence="3 26" id="KW-0436">Ligase</keyword>
<keyword evidence="11" id="KW-0269">Exonuclease</keyword>
<dbReference type="KEGG" id="mli:MULP_04790"/>
<keyword evidence="7" id="KW-0479">Metal-binding</keyword>
<dbReference type="PATRIC" id="fig|459424.11.peg.4934"/>
<dbReference type="InterPro" id="IPR012310">
    <property type="entry name" value="DNA_ligase_ATP-dep_cent"/>
</dbReference>
<dbReference type="CDD" id="cd07906">
    <property type="entry name" value="Adenylation_DNA_ligase_LigD_LigC"/>
    <property type="match status" value="1"/>
</dbReference>
<evidence type="ECO:0000256" key="20">
    <source>
        <dbReference type="ARBA" id="ARBA00034003"/>
    </source>
</evidence>
<dbReference type="CDD" id="cd04863">
    <property type="entry name" value="MtLigD_Pol_like"/>
    <property type="match status" value="1"/>
</dbReference>
<evidence type="ECO:0000256" key="17">
    <source>
        <dbReference type="ARBA" id="ARBA00023211"/>
    </source>
</evidence>
<proteinExistence type="inferred from homology"/>